<keyword evidence="3" id="KW-0326">Glycosidase</keyword>
<evidence type="ECO:0000313" key="3">
    <source>
        <dbReference type="EMBL" id="KAA6299983.1"/>
    </source>
</evidence>
<dbReference type="InterPro" id="IPR013783">
    <property type="entry name" value="Ig-like_fold"/>
</dbReference>
<keyword evidence="3" id="KW-0378">Hydrolase</keyword>
<accession>A0A5M8NTQ7</accession>
<sequence length="125" mass="14034">MGRICLSENGNEKNAILSVEVEIENGSNSNDTLTVNNELISFDGKIVAKSAKKITVATGQTTKFTADLTVHHPQLWTLDHPRLYQLKTTVWQAGKVIDETTTRNYLLGNPLSSRQISSHRFRPRR</sequence>
<dbReference type="SUPFAM" id="SSF49303">
    <property type="entry name" value="beta-Galactosidase/glucuronidase domain"/>
    <property type="match status" value="1"/>
</dbReference>
<protein>
    <submittedName>
        <fullName evidence="3">Beta-galactosidase BoGH2A</fullName>
        <ecNumber evidence="3">3.2.1.23</ecNumber>
    </submittedName>
</protein>
<dbReference type="PANTHER" id="PTHR42732:SF1">
    <property type="entry name" value="BETA-MANNOSIDASE"/>
    <property type="match status" value="1"/>
</dbReference>
<reference evidence="3 4" key="1">
    <citation type="submission" date="2019-03" db="EMBL/GenBank/DDBJ databases">
        <title>Single cell metagenomics reveals metabolic interactions within the superorganism composed of flagellate Streblomastix strix and complex community of Bacteroidetes bacteria on its surface.</title>
        <authorList>
            <person name="Treitli S.C."/>
            <person name="Kolisko M."/>
            <person name="Husnik F."/>
            <person name="Keeling P."/>
            <person name="Hampl V."/>
        </authorList>
    </citation>
    <scope>NUCLEOTIDE SEQUENCE [LARGE SCALE GENOMIC DNA]</scope>
    <source>
        <strain evidence="3">St1</strain>
    </source>
</reference>
<feature type="domain" description="Glycoside hydrolase family 2 immunoglobulin-like beta-sandwich" evidence="2">
    <location>
        <begin position="11"/>
        <end position="103"/>
    </location>
</feature>
<proteinExistence type="inferred from homology"/>
<comment type="similarity">
    <text evidence="1">Belongs to the glycosyl hydrolase 2 family.</text>
</comment>
<evidence type="ECO:0000313" key="4">
    <source>
        <dbReference type="Proteomes" id="UP000324575"/>
    </source>
</evidence>
<evidence type="ECO:0000259" key="2">
    <source>
        <dbReference type="Pfam" id="PF00703"/>
    </source>
</evidence>
<dbReference type="GO" id="GO:0004565">
    <property type="term" value="F:beta-galactosidase activity"/>
    <property type="evidence" value="ECO:0007669"/>
    <property type="project" value="UniProtKB-EC"/>
</dbReference>
<dbReference type="EMBL" id="SNRX01000172">
    <property type="protein sequence ID" value="KAA6299983.1"/>
    <property type="molecule type" value="Genomic_DNA"/>
</dbReference>
<name>A0A5M8NTQ7_9BACT</name>
<dbReference type="InterPro" id="IPR051913">
    <property type="entry name" value="GH2_Domain-Containing"/>
</dbReference>
<dbReference type="PANTHER" id="PTHR42732">
    <property type="entry name" value="BETA-GALACTOSIDASE"/>
    <property type="match status" value="1"/>
</dbReference>
<evidence type="ECO:0000256" key="1">
    <source>
        <dbReference type="ARBA" id="ARBA00007401"/>
    </source>
</evidence>
<dbReference type="AlphaFoldDB" id="A0A5M8NTQ7"/>
<comment type="caution">
    <text evidence="3">The sequence shown here is derived from an EMBL/GenBank/DDBJ whole genome shotgun (WGS) entry which is preliminary data.</text>
</comment>
<dbReference type="GO" id="GO:0005975">
    <property type="term" value="P:carbohydrate metabolic process"/>
    <property type="evidence" value="ECO:0007669"/>
    <property type="project" value="InterPro"/>
</dbReference>
<dbReference type="EC" id="3.2.1.23" evidence="3"/>
<dbReference type="Gene3D" id="2.60.40.10">
    <property type="entry name" value="Immunoglobulins"/>
    <property type="match status" value="1"/>
</dbReference>
<dbReference type="Pfam" id="PF00703">
    <property type="entry name" value="Glyco_hydro_2"/>
    <property type="match status" value="1"/>
</dbReference>
<gene>
    <name evidence="3" type="ORF">EZS26_003879</name>
</gene>
<dbReference type="InterPro" id="IPR006102">
    <property type="entry name" value="Ig-like_GH2"/>
</dbReference>
<dbReference type="Proteomes" id="UP000324575">
    <property type="component" value="Unassembled WGS sequence"/>
</dbReference>
<organism evidence="3 4">
    <name type="scientific">Candidatus Ordinivivax streblomastigis</name>
    <dbReference type="NCBI Taxonomy" id="2540710"/>
    <lineage>
        <taxon>Bacteria</taxon>
        <taxon>Pseudomonadati</taxon>
        <taxon>Bacteroidota</taxon>
        <taxon>Bacteroidia</taxon>
        <taxon>Bacteroidales</taxon>
        <taxon>Candidatus Ordinivivax</taxon>
    </lineage>
</organism>
<dbReference type="InterPro" id="IPR036156">
    <property type="entry name" value="Beta-gal/glucu_dom_sf"/>
</dbReference>